<sequence>MRAIELADVGRAYGERVALAGVTLAVEEGETLAVFGANGAGKTTLLRILASLLRPHRGEARVLGHPLPKEGWAVRGKIGFLGHDPLLYRDLTARENLEFHARLHKVPFTRIDELLEAVGLARRADDPVHTFSRGMIQRTAVARAVLHAPELLLLDEPLAGLDPGAAALVEPLISGGTRVVISHDPTFRGDLTLGLRDGRVAFCERDVTTDDVRALYA</sequence>
<dbReference type="RefSeq" id="WP_121250227.1">
    <property type="nucleotide sequence ID" value="NZ_RBIL01000001.1"/>
</dbReference>
<reference evidence="5 6" key="1">
    <citation type="submission" date="2018-10" db="EMBL/GenBank/DDBJ databases">
        <title>Genomic Encyclopedia of Archaeal and Bacterial Type Strains, Phase II (KMG-II): from individual species to whole genera.</title>
        <authorList>
            <person name="Goeker M."/>
        </authorList>
    </citation>
    <scope>NUCLEOTIDE SEQUENCE [LARGE SCALE GENOMIC DNA]</scope>
    <source>
        <strain evidence="5 6">DSM 14954</strain>
    </source>
</reference>
<dbReference type="SUPFAM" id="SSF52540">
    <property type="entry name" value="P-loop containing nucleoside triphosphate hydrolases"/>
    <property type="match status" value="1"/>
</dbReference>
<dbReference type="PANTHER" id="PTHR42939">
    <property type="entry name" value="ABC TRANSPORTER ATP-BINDING PROTEIN ALBC-RELATED"/>
    <property type="match status" value="1"/>
</dbReference>
<dbReference type="EMBL" id="RBIL01000001">
    <property type="protein sequence ID" value="RKQ92536.1"/>
    <property type="molecule type" value="Genomic_DNA"/>
</dbReference>
<gene>
    <name evidence="5" type="ORF">C8N24_2386</name>
</gene>
<dbReference type="GO" id="GO:0005524">
    <property type="term" value="F:ATP binding"/>
    <property type="evidence" value="ECO:0007669"/>
    <property type="project" value="UniProtKB-KW"/>
</dbReference>
<organism evidence="5 6">
    <name type="scientific">Solirubrobacter pauli</name>
    <dbReference type="NCBI Taxonomy" id="166793"/>
    <lineage>
        <taxon>Bacteria</taxon>
        <taxon>Bacillati</taxon>
        <taxon>Actinomycetota</taxon>
        <taxon>Thermoleophilia</taxon>
        <taxon>Solirubrobacterales</taxon>
        <taxon>Solirubrobacteraceae</taxon>
        <taxon>Solirubrobacter</taxon>
    </lineage>
</organism>
<keyword evidence="2" id="KW-0547">Nucleotide-binding</keyword>
<dbReference type="AlphaFoldDB" id="A0A660LDZ9"/>
<keyword evidence="3" id="KW-0067">ATP-binding</keyword>
<proteinExistence type="predicted"/>
<dbReference type="Proteomes" id="UP000278962">
    <property type="component" value="Unassembled WGS sequence"/>
</dbReference>
<dbReference type="InterPro" id="IPR051782">
    <property type="entry name" value="ABC_Transporter_VariousFunc"/>
</dbReference>
<protein>
    <submittedName>
        <fullName evidence="5">Heme exporter protein A</fullName>
    </submittedName>
</protein>
<dbReference type="Pfam" id="PF00005">
    <property type="entry name" value="ABC_tran"/>
    <property type="match status" value="1"/>
</dbReference>
<keyword evidence="1" id="KW-0813">Transport</keyword>
<feature type="domain" description="ABC transporter" evidence="4">
    <location>
        <begin position="4"/>
        <end position="217"/>
    </location>
</feature>
<evidence type="ECO:0000259" key="4">
    <source>
        <dbReference type="PROSITE" id="PS50893"/>
    </source>
</evidence>
<dbReference type="OrthoDB" id="3177347at2"/>
<dbReference type="PANTHER" id="PTHR42939:SF1">
    <property type="entry name" value="ABC TRANSPORTER ATP-BINDING PROTEIN ALBC-RELATED"/>
    <property type="match status" value="1"/>
</dbReference>
<keyword evidence="6" id="KW-1185">Reference proteome</keyword>
<dbReference type="InterPro" id="IPR027417">
    <property type="entry name" value="P-loop_NTPase"/>
</dbReference>
<accession>A0A660LDZ9</accession>
<dbReference type="Gene3D" id="3.40.50.300">
    <property type="entry name" value="P-loop containing nucleotide triphosphate hydrolases"/>
    <property type="match status" value="1"/>
</dbReference>
<dbReference type="SMART" id="SM00382">
    <property type="entry name" value="AAA"/>
    <property type="match status" value="1"/>
</dbReference>
<evidence type="ECO:0000313" key="5">
    <source>
        <dbReference type="EMBL" id="RKQ92536.1"/>
    </source>
</evidence>
<dbReference type="InterPro" id="IPR003593">
    <property type="entry name" value="AAA+_ATPase"/>
</dbReference>
<dbReference type="GO" id="GO:0016887">
    <property type="term" value="F:ATP hydrolysis activity"/>
    <property type="evidence" value="ECO:0007669"/>
    <property type="project" value="InterPro"/>
</dbReference>
<evidence type="ECO:0000256" key="1">
    <source>
        <dbReference type="ARBA" id="ARBA00022448"/>
    </source>
</evidence>
<evidence type="ECO:0000256" key="3">
    <source>
        <dbReference type="ARBA" id="ARBA00022840"/>
    </source>
</evidence>
<dbReference type="InterPro" id="IPR003439">
    <property type="entry name" value="ABC_transporter-like_ATP-bd"/>
</dbReference>
<evidence type="ECO:0000256" key="2">
    <source>
        <dbReference type="ARBA" id="ARBA00022741"/>
    </source>
</evidence>
<name>A0A660LDZ9_9ACTN</name>
<evidence type="ECO:0000313" key="6">
    <source>
        <dbReference type="Proteomes" id="UP000278962"/>
    </source>
</evidence>
<comment type="caution">
    <text evidence="5">The sequence shown here is derived from an EMBL/GenBank/DDBJ whole genome shotgun (WGS) entry which is preliminary data.</text>
</comment>
<dbReference type="PROSITE" id="PS50893">
    <property type="entry name" value="ABC_TRANSPORTER_2"/>
    <property type="match status" value="1"/>
</dbReference>